<proteinExistence type="predicted"/>
<evidence type="ECO:0000313" key="2">
    <source>
        <dbReference type="EMBL" id="KZT41794.1"/>
    </source>
</evidence>
<keyword evidence="3" id="KW-1185">Reference proteome</keyword>
<evidence type="ECO:0000256" key="1">
    <source>
        <dbReference type="SAM" id="MobiDB-lite"/>
    </source>
</evidence>
<accession>A0A166GLF2</accession>
<feature type="region of interest" description="Disordered" evidence="1">
    <location>
        <begin position="158"/>
        <end position="190"/>
    </location>
</feature>
<dbReference type="AlphaFoldDB" id="A0A166GLF2"/>
<evidence type="ECO:0000313" key="3">
    <source>
        <dbReference type="Proteomes" id="UP000076798"/>
    </source>
</evidence>
<reference evidence="2 3" key="1">
    <citation type="journal article" date="2016" name="Mol. Biol. Evol.">
        <title>Comparative Genomics of Early-Diverging Mushroom-Forming Fungi Provides Insights into the Origins of Lignocellulose Decay Capabilities.</title>
        <authorList>
            <person name="Nagy L.G."/>
            <person name="Riley R."/>
            <person name="Tritt A."/>
            <person name="Adam C."/>
            <person name="Daum C."/>
            <person name="Floudas D."/>
            <person name="Sun H."/>
            <person name="Yadav J.S."/>
            <person name="Pangilinan J."/>
            <person name="Larsson K.H."/>
            <person name="Matsuura K."/>
            <person name="Barry K."/>
            <person name="Labutti K."/>
            <person name="Kuo R."/>
            <person name="Ohm R.A."/>
            <person name="Bhattacharya S.S."/>
            <person name="Shirouzu T."/>
            <person name="Yoshinaga Y."/>
            <person name="Martin F.M."/>
            <person name="Grigoriev I.V."/>
            <person name="Hibbett D.S."/>
        </authorList>
    </citation>
    <scope>NUCLEOTIDE SEQUENCE [LARGE SCALE GENOMIC DNA]</scope>
    <source>
        <strain evidence="2 3">HHB10207 ss-3</strain>
    </source>
</reference>
<gene>
    <name evidence="2" type="ORF">SISSUDRAFT_203816</name>
</gene>
<feature type="region of interest" description="Disordered" evidence="1">
    <location>
        <begin position="104"/>
        <end position="132"/>
    </location>
</feature>
<feature type="compositionally biased region" description="Low complexity" evidence="1">
    <location>
        <begin position="116"/>
        <end position="126"/>
    </location>
</feature>
<dbReference type="EMBL" id="KV428018">
    <property type="protein sequence ID" value="KZT41794.1"/>
    <property type="molecule type" value="Genomic_DNA"/>
</dbReference>
<organism evidence="2 3">
    <name type="scientific">Sistotremastrum suecicum HHB10207 ss-3</name>
    <dbReference type="NCBI Taxonomy" id="1314776"/>
    <lineage>
        <taxon>Eukaryota</taxon>
        <taxon>Fungi</taxon>
        <taxon>Dikarya</taxon>
        <taxon>Basidiomycota</taxon>
        <taxon>Agaricomycotina</taxon>
        <taxon>Agaricomycetes</taxon>
        <taxon>Sistotremastrales</taxon>
        <taxon>Sistotremastraceae</taxon>
        <taxon>Sistotremastrum</taxon>
    </lineage>
</organism>
<dbReference type="Proteomes" id="UP000076798">
    <property type="component" value="Unassembled WGS sequence"/>
</dbReference>
<sequence>MTPFLATDFALSEDFTLERVFGGFFERESSSRNWRMCGDTIMFWLDRAVDQEMEFHGDFDFVDQFLERCVTDTPQMRKWYPDQHTSAETRKRAQFYLNTLLDESGESDVEQDESRISSSPSESASSQAVTPVQLEPKRFSGLNRFAQALSLAHGRITGAFGRRGGRGSATLPDEQNIELDRRSLGDASMA</sequence>
<protein>
    <submittedName>
        <fullName evidence="2">Uncharacterized protein</fullName>
    </submittedName>
</protein>
<name>A0A166GLF2_9AGAM</name>